<evidence type="ECO:0000313" key="10">
    <source>
        <dbReference type="EMBL" id="OGH84332.1"/>
    </source>
</evidence>
<dbReference type="EMBL" id="MFQR01000028">
    <property type="protein sequence ID" value="OGH84332.1"/>
    <property type="molecule type" value="Genomic_DNA"/>
</dbReference>
<evidence type="ECO:0000256" key="2">
    <source>
        <dbReference type="ARBA" id="ARBA00022475"/>
    </source>
</evidence>
<feature type="domain" description="MacB-like periplasmic core" evidence="9">
    <location>
        <begin position="37"/>
        <end position="257"/>
    </location>
</feature>
<dbReference type="Pfam" id="PF12704">
    <property type="entry name" value="MacB_PCD"/>
    <property type="match status" value="1"/>
</dbReference>
<name>A0A1F6NK97_9BACT</name>
<organism evidence="10 11">
    <name type="scientific">Candidatus Magasanikbacteria bacterium RIFOXYA2_FULL_44_8</name>
    <dbReference type="NCBI Taxonomy" id="1798696"/>
    <lineage>
        <taxon>Bacteria</taxon>
        <taxon>Candidatus Magasanikiibacteriota</taxon>
    </lineage>
</organism>
<keyword evidence="2" id="KW-1003">Cell membrane</keyword>
<dbReference type="InterPro" id="IPR050250">
    <property type="entry name" value="Macrolide_Exporter_MacB"/>
</dbReference>
<protein>
    <recommendedName>
        <fullName evidence="12">ABC3 transporter permease protein domain-containing protein</fullName>
    </recommendedName>
</protein>
<feature type="transmembrane region" description="Helical" evidence="7">
    <location>
        <begin position="332"/>
        <end position="354"/>
    </location>
</feature>
<dbReference type="GO" id="GO:0005886">
    <property type="term" value="C:plasma membrane"/>
    <property type="evidence" value="ECO:0007669"/>
    <property type="project" value="UniProtKB-SubCell"/>
</dbReference>
<evidence type="ECO:0000259" key="8">
    <source>
        <dbReference type="Pfam" id="PF02687"/>
    </source>
</evidence>
<evidence type="ECO:0000256" key="1">
    <source>
        <dbReference type="ARBA" id="ARBA00004651"/>
    </source>
</evidence>
<dbReference type="Proteomes" id="UP000177803">
    <property type="component" value="Unassembled WGS sequence"/>
</dbReference>
<evidence type="ECO:0000256" key="5">
    <source>
        <dbReference type="ARBA" id="ARBA00023136"/>
    </source>
</evidence>
<reference evidence="10 11" key="1">
    <citation type="journal article" date="2016" name="Nat. Commun.">
        <title>Thousands of microbial genomes shed light on interconnected biogeochemical processes in an aquifer system.</title>
        <authorList>
            <person name="Anantharaman K."/>
            <person name="Brown C.T."/>
            <person name="Hug L.A."/>
            <person name="Sharon I."/>
            <person name="Castelle C.J."/>
            <person name="Probst A.J."/>
            <person name="Thomas B.C."/>
            <person name="Singh A."/>
            <person name="Wilkins M.J."/>
            <person name="Karaoz U."/>
            <person name="Brodie E.L."/>
            <person name="Williams K.H."/>
            <person name="Hubbard S.S."/>
            <person name="Banfield J.F."/>
        </authorList>
    </citation>
    <scope>NUCLEOTIDE SEQUENCE [LARGE SCALE GENOMIC DNA]</scope>
</reference>
<evidence type="ECO:0000256" key="4">
    <source>
        <dbReference type="ARBA" id="ARBA00022989"/>
    </source>
</evidence>
<dbReference type="InterPro" id="IPR025857">
    <property type="entry name" value="MacB_PCD"/>
</dbReference>
<keyword evidence="5 7" id="KW-0472">Membrane</keyword>
<evidence type="ECO:0008006" key="12">
    <source>
        <dbReference type="Google" id="ProtNLM"/>
    </source>
</evidence>
<keyword evidence="3 7" id="KW-0812">Transmembrane</keyword>
<proteinExistence type="inferred from homology"/>
<sequence length="419" mass="45443">MPNRQKNTTQKLSSGRMTVRDTLSLSTRMFRTRPMRTALTILGVSVGVGAVLFLVSLGYGLQETILNKITTTDALLSLDVTASKSELIKLNTAGIEKIGALPNVEEVSPIAALSAQVDYHDLTGDATLYVVKPSFFRLSGAVTLKGKFFINNIEGSNTREAVVSSAMAEIMNIDPEKIIGEKINLTIFTVKQNDDGTEDVATMEESEPMTIVGVMQDKTESFVYVPAGILTSATVDSYVSAKVKVTNSAYMKEVSNKMIGMGFFVSALRDTIDQVKKVFNIVQIVLGLFGLVALVVSAIGMFNTMTVMLLERTNEIGIMRSVGVARKDVRKLFLFESMLMGFLGGLGGVVLGYLGGELANLGVNLMAKNFGGQALNLFVRPTWFVLVIIIFSTIIGLFTGVFPARKAARINPLEALRYK</sequence>
<dbReference type="PANTHER" id="PTHR30572:SF4">
    <property type="entry name" value="ABC TRANSPORTER PERMEASE YTRF"/>
    <property type="match status" value="1"/>
</dbReference>
<feature type="transmembrane region" description="Helical" evidence="7">
    <location>
        <begin position="38"/>
        <end position="61"/>
    </location>
</feature>
<evidence type="ECO:0000256" key="6">
    <source>
        <dbReference type="ARBA" id="ARBA00038076"/>
    </source>
</evidence>
<dbReference type="PANTHER" id="PTHR30572">
    <property type="entry name" value="MEMBRANE COMPONENT OF TRANSPORTER-RELATED"/>
    <property type="match status" value="1"/>
</dbReference>
<comment type="caution">
    <text evidence="10">The sequence shown here is derived from an EMBL/GenBank/DDBJ whole genome shotgun (WGS) entry which is preliminary data.</text>
</comment>
<feature type="transmembrane region" description="Helical" evidence="7">
    <location>
        <begin position="284"/>
        <end position="311"/>
    </location>
</feature>
<feature type="domain" description="ABC3 transporter permease C-terminal" evidence="8">
    <location>
        <begin position="288"/>
        <end position="412"/>
    </location>
</feature>
<dbReference type="InterPro" id="IPR003838">
    <property type="entry name" value="ABC3_permease_C"/>
</dbReference>
<dbReference type="Pfam" id="PF02687">
    <property type="entry name" value="FtsX"/>
    <property type="match status" value="1"/>
</dbReference>
<comment type="subcellular location">
    <subcellularLocation>
        <location evidence="1">Cell membrane</location>
        <topology evidence="1">Multi-pass membrane protein</topology>
    </subcellularLocation>
</comment>
<evidence type="ECO:0000313" key="11">
    <source>
        <dbReference type="Proteomes" id="UP000177803"/>
    </source>
</evidence>
<keyword evidence="4 7" id="KW-1133">Transmembrane helix</keyword>
<dbReference type="AlphaFoldDB" id="A0A1F6NK97"/>
<evidence type="ECO:0000256" key="7">
    <source>
        <dbReference type="SAM" id="Phobius"/>
    </source>
</evidence>
<gene>
    <name evidence="10" type="ORF">A2261_02565</name>
</gene>
<evidence type="ECO:0000259" key="9">
    <source>
        <dbReference type="Pfam" id="PF12704"/>
    </source>
</evidence>
<evidence type="ECO:0000256" key="3">
    <source>
        <dbReference type="ARBA" id="ARBA00022692"/>
    </source>
</evidence>
<feature type="transmembrane region" description="Helical" evidence="7">
    <location>
        <begin position="383"/>
        <end position="402"/>
    </location>
</feature>
<comment type="similarity">
    <text evidence="6">Belongs to the ABC-4 integral membrane protein family.</text>
</comment>
<dbReference type="GO" id="GO:0022857">
    <property type="term" value="F:transmembrane transporter activity"/>
    <property type="evidence" value="ECO:0007669"/>
    <property type="project" value="TreeGrafter"/>
</dbReference>
<accession>A0A1F6NK97</accession>